<dbReference type="InterPro" id="IPR027558">
    <property type="entry name" value="Pre_pil_HX9DG_C"/>
</dbReference>
<keyword evidence="1" id="KW-0472">Membrane</keyword>
<dbReference type="PANTHER" id="PTHR30093:SF2">
    <property type="entry name" value="TYPE II SECRETION SYSTEM PROTEIN H"/>
    <property type="match status" value="1"/>
</dbReference>
<dbReference type="Pfam" id="PF07963">
    <property type="entry name" value="N_methyl"/>
    <property type="match status" value="1"/>
</dbReference>
<dbReference type="PANTHER" id="PTHR30093">
    <property type="entry name" value="GENERAL SECRETION PATHWAY PROTEIN G"/>
    <property type="match status" value="1"/>
</dbReference>
<dbReference type="Proteomes" id="UP000006860">
    <property type="component" value="Chromosome"/>
</dbReference>
<protein>
    <recommendedName>
        <fullName evidence="2">DUF1559 domain-containing protein</fullName>
    </recommendedName>
</protein>
<dbReference type="NCBIfam" id="TIGR04294">
    <property type="entry name" value="pre_pil_HX9DG"/>
    <property type="match status" value="1"/>
</dbReference>
<evidence type="ECO:0000313" key="4">
    <source>
        <dbReference type="Proteomes" id="UP000006860"/>
    </source>
</evidence>
<feature type="domain" description="DUF1559" evidence="2">
    <location>
        <begin position="46"/>
        <end position="329"/>
    </location>
</feature>
<gene>
    <name evidence="3" type="ordered locus">Plabr_2338</name>
</gene>
<proteinExistence type="predicted"/>
<keyword evidence="1" id="KW-0812">Transmembrane</keyword>
<reference evidence="4" key="1">
    <citation type="submission" date="2011-02" db="EMBL/GenBank/DDBJ databases">
        <title>The complete genome of Planctomyces brasiliensis DSM 5305.</title>
        <authorList>
            <person name="Lucas S."/>
            <person name="Copeland A."/>
            <person name="Lapidus A."/>
            <person name="Bruce D."/>
            <person name="Goodwin L."/>
            <person name="Pitluck S."/>
            <person name="Kyrpides N."/>
            <person name="Mavromatis K."/>
            <person name="Pagani I."/>
            <person name="Ivanova N."/>
            <person name="Ovchinnikova G."/>
            <person name="Lu M."/>
            <person name="Detter J.C."/>
            <person name="Han C."/>
            <person name="Land M."/>
            <person name="Hauser L."/>
            <person name="Markowitz V."/>
            <person name="Cheng J.-F."/>
            <person name="Hugenholtz P."/>
            <person name="Woyke T."/>
            <person name="Wu D."/>
            <person name="Tindall B."/>
            <person name="Pomrenke H.G."/>
            <person name="Brambilla E."/>
            <person name="Klenk H.-P."/>
            <person name="Eisen J.A."/>
        </authorList>
    </citation>
    <scope>NUCLEOTIDE SEQUENCE [LARGE SCALE GENOMIC DNA]</scope>
    <source>
        <strain evidence="4">ATCC 49424 / DSM 5305 / JCM 21570 / NBRC 103401 / IFAM 1448</strain>
    </source>
</reference>
<dbReference type="Gene3D" id="3.30.700.10">
    <property type="entry name" value="Glycoprotein, Type 4 Pilin"/>
    <property type="match status" value="1"/>
</dbReference>
<dbReference type="OrthoDB" id="280382at2"/>
<dbReference type="InterPro" id="IPR045584">
    <property type="entry name" value="Pilin-like"/>
</dbReference>
<evidence type="ECO:0000259" key="2">
    <source>
        <dbReference type="Pfam" id="PF07596"/>
    </source>
</evidence>
<dbReference type="Pfam" id="PF07596">
    <property type="entry name" value="SBP_bac_10"/>
    <property type="match status" value="1"/>
</dbReference>
<dbReference type="eggNOG" id="COG2165">
    <property type="taxonomic scope" value="Bacteria"/>
</dbReference>
<dbReference type="SUPFAM" id="SSF54523">
    <property type="entry name" value="Pili subunits"/>
    <property type="match status" value="1"/>
</dbReference>
<organism evidence="3 4">
    <name type="scientific">Rubinisphaera brasiliensis (strain ATCC 49424 / DSM 5305 / JCM 21570 / IAM 15109 / NBRC 103401 / IFAM 1448)</name>
    <name type="common">Planctomyces brasiliensis</name>
    <dbReference type="NCBI Taxonomy" id="756272"/>
    <lineage>
        <taxon>Bacteria</taxon>
        <taxon>Pseudomonadati</taxon>
        <taxon>Planctomycetota</taxon>
        <taxon>Planctomycetia</taxon>
        <taxon>Planctomycetales</taxon>
        <taxon>Planctomycetaceae</taxon>
        <taxon>Rubinisphaera</taxon>
    </lineage>
</organism>
<dbReference type="NCBIfam" id="TIGR02532">
    <property type="entry name" value="IV_pilin_GFxxxE"/>
    <property type="match status" value="1"/>
</dbReference>
<dbReference type="InterPro" id="IPR012902">
    <property type="entry name" value="N_methyl_site"/>
</dbReference>
<dbReference type="InterPro" id="IPR011453">
    <property type="entry name" value="DUF1559"/>
</dbReference>
<dbReference type="AlphaFoldDB" id="F0SM15"/>
<sequence length="347" mass="37770">MNQAAQAPSSFSRTNKVNKAGFTLIELLVVIAIIAILVALLLPAVQQAREAARRSSCKNNLKQVGLALHNYHDLFTCFPPGGVAPDSDGRRGASWLVRILPMMEQTAAYDQITFDDTDWTMQGTRLNRNWAVTNKLRVNSFNCPSSPLPSTRVQATNAETQALGAPDEIEYQLVNYVGIAGSYDRGSDMNCCPDPSAWTSYYRSNYNGVLISVDDLSRGPAKMKDLGDGTSNTVMVGEQSDYRVRLDDVKEDKRACNHDGGPWSAGAGGSAGWWLNMTVIRSAINAKNANNGQEQPYFRHTLITSPHGGGAQFAFADGSVHFLSENVDFAILTRVSDKADGQPLGQF</sequence>
<dbReference type="RefSeq" id="WP_013628664.1">
    <property type="nucleotide sequence ID" value="NC_015174.1"/>
</dbReference>
<dbReference type="PROSITE" id="PS00409">
    <property type="entry name" value="PROKAR_NTER_METHYL"/>
    <property type="match status" value="1"/>
</dbReference>
<dbReference type="EMBL" id="CP002546">
    <property type="protein sequence ID" value="ADY59940.1"/>
    <property type="molecule type" value="Genomic_DNA"/>
</dbReference>
<dbReference type="KEGG" id="pbs:Plabr_2338"/>
<keyword evidence="1" id="KW-1133">Transmembrane helix</keyword>
<evidence type="ECO:0000256" key="1">
    <source>
        <dbReference type="SAM" id="Phobius"/>
    </source>
</evidence>
<name>F0SM15_RUBBR</name>
<dbReference type="HOGENOM" id="CLU_041661_0_0_0"/>
<evidence type="ECO:0000313" key="3">
    <source>
        <dbReference type="EMBL" id="ADY59940.1"/>
    </source>
</evidence>
<keyword evidence="4" id="KW-1185">Reference proteome</keyword>
<feature type="transmembrane region" description="Helical" evidence="1">
    <location>
        <begin position="20"/>
        <end position="45"/>
    </location>
</feature>
<dbReference type="STRING" id="756272.Plabr_2338"/>
<accession>F0SM15</accession>